<dbReference type="EMBL" id="PRFA01000150">
    <property type="protein sequence ID" value="PWU85623.1"/>
    <property type="molecule type" value="Genomic_DNA"/>
</dbReference>
<sequence>MNQQLLALVTAVLDCVEAYVMEMNYGILEEIMDLLLDLPDSIVQAVVAPVSQSCLVVLRVPSIYLATSVCHLLKRLGDAAFAHISPLELMMRFASLIPKNKFHPEFGTDDEGKRLSEQQYGSIEPFERGFAEFRSLAGHLLTSLARIYPVVSNQFILQIFTTLCDGRGTWRIPERNPAL</sequence>
<dbReference type="VEuPathDB" id="TriTrypDB:TCSYLVIO_005023"/>
<reference evidence="2 3" key="1">
    <citation type="journal article" date="2018" name="Microb. Genom.">
        <title>Expanding an expanded genome: long-read sequencing of Trypanosoma cruzi.</title>
        <authorList>
            <person name="Berna L."/>
            <person name="Rodriguez M."/>
            <person name="Chiribao M.L."/>
            <person name="Parodi-Talice A."/>
            <person name="Pita S."/>
            <person name="Rijo G."/>
            <person name="Alvarez-Valin F."/>
            <person name="Robello C."/>
        </authorList>
    </citation>
    <scope>NUCLEOTIDE SEQUENCE [LARGE SCALE GENOMIC DNA]</scope>
    <source>
        <strain evidence="2 3">Dm28c</strain>
    </source>
</reference>
<dbReference type="VEuPathDB" id="TriTrypDB:BCY84_06407"/>
<dbReference type="VEuPathDB" id="TriTrypDB:TCDM_13993"/>
<evidence type="ECO:0000256" key="1">
    <source>
        <dbReference type="SAM" id="SignalP"/>
    </source>
</evidence>
<dbReference type="AlphaFoldDB" id="A0A2V2UTN0"/>
<dbReference type="VEuPathDB" id="TriTrypDB:TcBrA4_0039260"/>
<dbReference type="Proteomes" id="UP000246121">
    <property type="component" value="Unassembled WGS sequence"/>
</dbReference>
<accession>A0A2V2UTN0</accession>
<gene>
    <name evidence="2" type="ORF">C4B63_150g45</name>
</gene>
<feature type="signal peptide" evidence="1">
    <location>
        <begin position="1"/>
        <end position="18"/>
    </location>
</feature>
<proteinExistence type="predicted"/>
<name>A0A2V2UTN0_TRYCR</name>
<keyword evidence="1" id="KW-0732">Signal</keyword>
<dbReference type="VEuPathDB" id="TriTrypDB:TcCLB.510105.180"/>
<organism evidence="2 3">
    <name type="scientific">Trypanosoma cruzi</name>
    <dbReference type="NCBI Taxonomy" id="5693"/>
    <lineage>
        <taxon>Eukaryota</taxon>
        <taxon>Discoba</taxon>
        <taxon>Euglenozoa</taxon>
        <taxon>Kinetoplastea</taxon>
        <taxon>Metakinetoplastina</taxon>
        <taxon>Trypanosomatida</taxon>
        <taxon>Trypanosomatidae</taxon>
        <taxon>Trypanosoma</taxon>
        <taxon>Schizotrypanum</taxon>
    </lineage>
</organism>
<feature type="chain" id="PRO_5015993042" evidence="1">
    <location>
        <begin position="19"/>
        <end position="179"/>
    </location>
</feature>
<dbReference type="VEuPathDB" id="TriTrypDB:TcCLB.509717.30"/>
<dbReference type="VEuPathDB" id="TriTrypDB:TcG_02929"/>
<dbReference type="VEuPathDB" id="TriTrypDB:Tc_MARK_4631"/>
<dbReference type="VEuPathDB" id="TriTrypDB:ECC02_005819"/>
<dbReference type="VEuPathDB" id="TriTrypDB:C3747_164g73"/>
<protein>
    <submittedName>
        <fullName evidence="2">Uncharacterized protein</fullName>
    </submittedName>
</protein>
<evidence type="ECO:0000313" key="3">
    <source>
        <dbReference type="Proteomes" id="UP000246121"/>
    </source>
</evidence>
<dbReference type="VEuPathDB" id="TriTrypDB:TcCL_NonESM03143"/>
<evidence type="ECO:0000313" key="2">
    <source>
        <dbReference type="EMBL" id="PWU85623.1"/>
    </source>
</evidence>
<dbReference type="VEuPathDB" id="TriTrypDB:C4B63_150g45"/>
<comment type="caution">
    <text evidence="2">The sequence shown here is derived from an EMBL/GenBank/DDBJ whole genome shotgun (WGS) entry which is preliminary data.</text>
</comment>